<dbReference type="EMBL" id="QJKB01000010">
    <property type="protein sequence ID" value="PXX39652.1"/>
    <property type="molecule type" value="Genomic_DNA"/>
</dbReference>
<protein>
    <submittedName>
        <fullName evidence="2">Uncharacterized protein</fullName>
    </submittedName>
</protein>
<evidence type="ECO:0000313" key="2">
    <source>
        <dbReference type="EMBL" id="PXX39652.1"/>
    </source>
</evidence>
<name>A0A318JHB1_9BURK</name>
<reference evidence="2 3" key="1">
    <citation type="submission" date="2018-05" db="EMBL/GenBank/DDBJ databases">
        <title>Genomic Encyclopedia of Type Strains, Phase IV (KMG-IV): sequencing the most valuable type-strain genomes for metagenomic binning, comparative biology and taxonomic classification.</title>
        <authorList>
            <person name="Goeker M."/>
        </authorList>
    </citation>
    <scope>NUCLEOTIDE SEQUENCE [LARGE SCALE GENOMIC DNA]</scope>
    <source>
        <strain evidence="2 3">DSM 19792</strain>
    </source>
</reference>
<dbReference type="AlphaFoldDB" id="A0A318JHB1"/>
<evidence type="ECO:0000313" key="3">
    <source>
        <dbReference type="Proteomes" id="UP000247792"/>
    </source>
</evidence>
<proteinExistence type="predicted"/>
<sequence length="224" mass="25131">MKKILLLLSFLTLSNASAATETDPLWNKVLAQYKASNLWVPKEIKTQLDAERKDQGNKTSYIKSTLSGWEKQEARYASINTDSNWQALPEQKKSADAINKMLTGLDELKSSLFEEGIKIQRLENEVLDGKKLGVFLLSDDGAGKQISIKIWADPDTACIVKMNTSMHVTLYADAEFSTRYTEPAKGGLCFRGQMQGNIDIQIPFKKGKMQIKQNNNDWVPKPAN</sequence>
<keyword evidence="3" id="KW-1185">Reference proteome</keyword>
<accession>A0A318JHB1</accession>
<keyword evidence="1" id="KW-0732">Signal</keyword>
<feature type="signal peptide" evidence="1">
    <location>
        <begin position="1"/>
        <end position="18"/>
    </location>
</feature>
<organism evidence="2 3">
    <name type="scientific">Undibacterium pigrum</name>
    <dbReference type="NCBI Taxonomy" id="401470"/>
    <lineage>
        <taxon>Bacteria</taxon>
        <taxon>Pseudomonadati</taxon>
        <taxon>Pseudomonadota</taxon>
        <taxon>Betaproteobacteria</taxon>
        <taxon>Burkholderiales</taxon>
        <taxon>Oxalobacteraceae</taxon>
        <taxon>Undibacterium</taxon>
    </lineage>
</organism>
<feature type="chain" id="PRO_5016459021" evidence="1">
    <location>
        <begin position="19"/>
        <end position="224"/>
    </location>
</feature>
<gene>
    <name evidence="2" type="ORF">DFR42_11016</name>
</gene>
<dbReference type="Proteomes" id="UP000247792">
    <property type="component" value="Unassembled WGS sequence"/>
</dbReference>
<evidence type="ECO:0000256" key="1">
    <source>
        <dbReference type="SAM" id="SignalP"/>
    </source>
</evidence>
<comment type="caution">
    <text evidence="2">The sequence shown here is derived from an EMBL/GenBank/DDBJ whole genome shotgun (WGS) entry which is preliminary data.</text>
</comment>